<dbReference type="EMBL" id="JAJBNC010000017">
    <property type="protein sequence ID" value="MCB5494306.1"/>
    <property type="molecule type" value="Genomic_DNA"/>
</dbReference>
<reference evidence="6" key="1">
    <citation type="submission" date="2019-11" db="EMBL/GenBank/DDBJ databases">
        <authorList>
            <person name="Feng L."/>
        </authorList>
    </citation>
    <scope>NUCLEOTIDE SEQUENCE</scope>
    <source>
        <strain evidence="5">RgnavusLFYP19</strain>
        <strain evidence="6">RgnavusLFYP36</strain>
    </source>
</reference>
<dbReference type="EMBL" id="JAQMLR010000001">
    <property type="protein sequence ID" value="MDB8737541.1"/>
    <property type="molecule type" value="Genomic_DNA"/>
</dbReference>
<evidence type="ECO:0000313" key="5">
    <source>
        <dbReference type="EMBL" id="VYU45655.1"/>
    </source>
</evidence>
<evidence type="ECO:0000313" key="1">
    <source>
        <dbReference type="EMBL" id="MCB5494306.1"/>
    </source>
</evidence>
<organism evidence="6">
    <name type="scientific">Mediterraneibacter gnavus</name>
    <name type="common">Ruminococcus gnavus</name>
    <dbReference type="NCBI Taxonomy" id="33038"/>
    <lineage>
        <taxon>Bacteria</taxon>
        <taxon>Bacillati</taxon>
        <taxon>Bacillota</taxon>
        <taxon>Clostridia</taxon>
        <taxon>Lachnospirales</taxon>
        <taxon>Lachnospiraceae</taxon>
        <taxon>Mediterraneibacter</taxon>
    </lineage>
</organism>
<dbReference type="EMBL" id="JAPZEG010000002">
    <property type="protein sequence ID" value="MDE1202580.1"/>
    <property type="molecule type" value="Genomic_DNA"/>
</dbReference>
<evidence type="ECO:0000313" key="4">
    <source>
        <dbReference type="EMBL" id="MDE1202580.1"/>
    </source>
</evidence>
<evidence type="ECO:0000313" key="6">
    <source>
        <dbReference type="EMBL" id="VYU60510.1"/>
    </source>
</evidence>
<dbReference type="Proteomes" id="UP001297370">
    <property type="component" value="Unassembled WGS sequence"/>
</dbReference>
<gene>
    <name evidence="2" type="ORF">LIQ08_04300</name>
    <name evidence="1" type="ORF">LIQ10_11235</name>
    <name evidence="4" type="ORF">O4N78_03135</name>
    <name evidence="3" type="ORF">PNU63_01810</name>
    <name evidence="5" type="ORF">RGLFYP19_02342</name>
    <name evidence="6" type="ORF">RGLFYP36_02237</name>
</gene>
<dbReference type="EMBL" id="CACRUU010000089">
    <property type="protein sequence ID" value="VYU60510.1"/>
    <property type="molecule type" value="Genomic_DNA"/>
</dbReference>
<protein>
    <submittedName>
        <fullName evidence="6">Uncharacterized protein</fullName>
    </submittedName>
</protein>
<dbReference type="RefSeq" id="WP_004842590.1">
    <property type="nucleotide sequence ID" value="NZ_AP031446.1"/>
</dbReference>
<dbReference type="Proteomes" id="UP001211731">
    <property type="component" value="Unassembled WGS sequence"/>
</dbReference>
<dbReference type="EMBL" id="CACRUK010000039">
    <property type="protein sequence ID" value="VYU45655.1"/>
    <property type="molecule type" value="Genomic_DNA"/>
</dbReference>
<reference evidence="1" key="2">
    <citation type="submission" date="2021-10" db="EMBL/GenBank/DDBJ databases">
        <title>Collection of gut derived symbiotic bacterial strains cultured from healthy donors.</title>
        <authorList>
            <person name="Lin H."/>
            <person name="Littmann E."/>
            <person name="Claire K."/>
            <person name="Pamer E."/>
        </authorList>
    </citation>
    <scope>NUCLEOTIDE SEQUENCE</scope>
    <source>
        <strain evidence="2">MSK.23.18</strain>
        <strain evidence="1">MSK.23.4</strain>
    </source>
</reference>
<proteinExistence type="predicted"/>
<dbReference type="GeneID" id="57435477"/>
<evidence type="ECO:0000313" key="2">
    <source>
        <dbReference type="EMBL" id="MCB5618385.1"/>
    </source>
</evidence>
<dbReference type="EMBL" id="JAJBOM010000003">
    <property type="protein sequence ID" value="MCB5618385.1"/>
    <property type="molecule type" value="Genomic_DNA"/>
</dbReference>
<dbReference type="Proteomes" id="UP001149331">
    <property type="component" value="Unassembled WGS sequence"/>
</dbReference>
<reference evidence="3" key="4">
    <citation type="submission" date="2023-01" db="EMBL/GenBank/DDBJ databases">
        <title>Human gut microbiome strain richness.</title>
        <authorList>
            <person name="Chen-Liaw A."/>
        </authorList>
    </citation>
    <scope>NUCLEOTIDE SEQUENCE</scope>
    <source>
        <strain evidence="3">1001217st1_A9_1001217B_191108</strain>
    </source>
</reference>
<name>A0A6N3G8Q5_MEDGN</name>
<dbReference type="Proteomes" id="UP001297422">
    <property type="component" value="Unassembled WGS sequence"/>
</dbReference>
<evidence type="ECO:0000313" key="3">
    <source>
        <dbReference type="EMBL" id="MDB8737541.1"/>
    </source>
</evidence>
<reference evidence="4" key="3">
    <citation type="submission" date="2022-12" db="EMBL/GenBank/DDBJ databases">
        <title>Genome of R. gnavus strain RSHDN_120.</title>
        <authorList>
            <person name="Abdugheni R."/>
        </authorList>
    </citation>
    <scope>NUCLEOTIDE SEQUENCE</scope>
    <source>
        <strain evidence="4">RSHDN_120</strain>
    </source>
</reference>
<sequence length="51" mass="6010">MKGSLVPCGHTFSDFQIYDEKTAKEECIKMVRNIMEYWKAEAARIEQEQIL</sequence>
<dbReference type="AlphaFoldDB" id="A0A6N3G8Q5"/>
<accession>A0A6N3G8Q5</accession>